<dbReference type="Proteomes" id="UP000005408">
    <property type="component" value="Unassembled WGS sequence"/>
</dbReference>
<feature type="region of interest" description="Disordered" evidence="2">
    <location>
        <begin position="167"/>
        <end position="206"/>
    </location>
</feature>
<feature type="compositionally biased region" description="Basic and acidic residues" evidence="2">
    <location>
        <begin position="167"/>
        <end position="181"/>
    </location>
</feature>
<organism evidence="3 4">
    <name type="scientific">Magallana gigas</name>
    <name type="common">Pacific oyster</name>
    <name type="synonym">Crassostrea gigas</name>
    <dbReference type="NCBI Taxonomy" id="29159"/>
    <lineage>
        <taxon>Eukaryota</taxon>
        <taxon>Metazoa</taxon>
        <taxon>Spiralia</taxon>
        <taxon>Lophotrochozoa</taxon>
        <taxon>Mollusca</taxon>
        <taxon>Bivalvia</taxon>
        <taxon>Autobranchia</taxon>
        <taxon>Pteriomorphia</taxon>
        <taxon>Ostreida</taxon>
        <taxon>Ostreoidea</taxon>
        <taxon>Ostreidae</taxon>
        <taxon>Magallana</taxon>
    </lineage>
</organism>
<evidence type="ECO:0000256" key="2">
    <source>
        <dbReference type="SAM" id="MobiDB-lite"/>
    </source>
</evidence>
<feature type="region of interest" description="Disordered" evidence="2">
    <location>
        <begin position="590"/>
        <end position="627"/>
    </location>
</feature>
<evidence type="ECO:0000256" key="1">
    <source>
        <dbReference type="SAM" id="Coils"/>
    </source>
</evidence>
<name>A0A8W8MJ87_MAGGI</name>
<protein>
    <submittedName>
        <fullName evidence="3">Uncharacterized protein</fullName>
    </submittedName>
</protein>
<feature type="coiled-coil region" evidence="1">
    <location>
        <begin position="502"/>
        <end position="574"/>
    </location>
</feature>
<evidence type="ECO:0000313" key="4">
    <source>
        <dbReference type="Proteomes" id="UP000005408"/>
    </source>
</evidence>
<dbReference type="OMA" id="FLNHGMS"/>
<dbReference type="EnsemblMetazoa" id="G32579.3">
    <property type="protein sequence ID" value="G32579.3:cds"/>
    <property type="gene ID" value="G32579"/>
</dbReference>
<dbReference type="OrthoDB" id="9949627at2759"/>
<evidence type="ECO:0000313" key="3">
    <source>
        <dbReference type="EnsemblMetazoa" id="G32579.1:cds"/>
    </source>
</evidence>
<feature type="compositionally biased region" description="Polar residues" evidence="2">
    <location>
        <begin position="319"/>
        <end position="329"/>
    </location>
</feature>
<accession>A0A8W8MJ87</accession>
<feature type="region of interest" description="Disordered" evidence="2">
    <location>
        <begin position="300"/>
        <end position="353"/>
    </location>
</feature>
<keyword evidence="1" id="KW-0175">Coiled coil</keyword>
<dbReference type="PANTHER" id="PTHR35838:SF1">
    <property type="entry name" value="TRICHOHYALIN-LIKE"/>
    <property type="match status" value="1"/>
</dbReference>
<feature type="compositionally biased region" description="Polar residues" evidence="2">
    <location>
        <begin position="594"/>
        <end position="607"/>
    </location>
</feature>
<feature type="compositionally biased region" description="Polar residues" evidence="2">
    <location>
        <begin position="615"/>
        <end position="627"/>
    </location>
</feature>
<feature type="coiled-coil region" evidence="1">
    <location>
        <begin position="377"/>
        <end position="421"/>
    </location>
</feature>
<dbReference type="EnsemblMetazoa" id="G32579.2">
    <property type="protein sequence ID" value="G32579.2:cds"/>
    <property type="gene ID" value="G32579"/>
</dbReference>
<keyword evidence="4" id="KW-1185">Reference proteome</keyword>
<proteinExistence type="predicted"/>
<reference evidence="3" key="1">
    <citation type="submission" date="2022-08" db="UniProtKB">
        <authorList>
            <consortium name="EnsemblMetazoa"/>
        </authorList>
    </citation>
    <scope>IDENTIFICATION</scope>
    <source>
        <strain evidence="3">05x7-T-G4-1.051#20</strain>
    </source>
</reference>
<feature type="region of interest" description="Disordered" evidence="2">
    <location>
        <begin position="67"/>
        <end position="88"/>
    </location>
</feature>
<dbReference type="EnsemblMetazoa" id="G32579.1">
    <property type="protein sequence ID" value="G32579.1:cds"/>
    <property type="gene ID" value="G32579"/>
</dbReference>
<sequence>MFTNDVSSDVEKILQTHILGMEGAGTNSPESVLGQITAFEKLLRHAISRFSKERLYSMLQVAAEEQRAANPSLPRGAKTAAEAKKPSTAPTLKLKSMDQLRQSLKPLMKREEKNVKLSDKERQALKHLETFENDYKYLGNLKRHFDDNIHSVLLKDYFDPADRPRRSALKDRATDSNDKKVTPPSKNIKGKNSKRGSQPTEEETKTAEMQKLFAIVTQLEELERKWAGLLKDRELNPDDFDPDSSHELMTFSNYSAFEPLLRLVPDAFVKCYNAIDMAKEWLNLAKSIYGDRLPLKSRVKEQLPKSRENTLSKSREPSMVSQSRESTVSPKEPPPKPPEAPKKQPSPDPEERMKVANEYAQQAKEIKQNIRDIGEVIHENEIKLETLNEEMQSLESREGRIDELTNNFEQVDSKLLHAQKEYNTFLYERQRTMENLNNVRRGSEEHGELVHKANEFNAELTKRQSALKILEYKKNVVQEDYLLELELRPNFIHFLGDMKQQIDDIKTVIKGKQTEKQELEKQLALLKTNTEKIKQQMQRYIESSEDSENLTRQLSRLTKEIEDDLNSIEGMESERSFVSESDDVDLSEYITGFKPNTPSVKGNNSSNTKRDQVTYHIQSRTKQSVKT</sequence>
<dbReference type="PANTHER" id="PTHR35838">
    <property type="entry name" value="CHROMOSOME 21, WHOLE GENOME SHOTGUN SEQUENCE"/>
    <property type="match status" value="1"/>
</dbReference>
<feature type="compositionally biased region" description="Basic and acidic residues" evidence="2">
    <location>
        <begin position="300"/>
        <end position="316"/>
    </location>
</feature>
<dbReference type="AlphaFoldDB" id="A0A8W8MJ87"/>